<reference evidence="2 3" key="1">
    <citation type="journal article" date="2022" name="G3 (Bethesda)">
        <title>Enemy or ally: a genomic approach to elucidate the lifestyle of Phyllosticta citrichinaensis.</title>
        <authorList>
            <person name="Buijs V.A."/>
            <person name="Groenewald J.Z."/>
            <person name="Haridas S."/>
            <person name="LaButti K.M."/>
            <person name="Lipzen A."/>
            <person name="Martin F.M."/>
            <person name="Barry K."/>
            <person name="Grigoriev I.V."/>
            <person name="Crous P.W."/>
            <person name="Seidl M.F."/>
        </authorList>
    </citation>
    <scope>NUCLEOTIDE SEQUENCE [LARGE SCALE GENOMIC DNA]</scope>
    <source>
        <strain evidence="2 3">CBS 129764</strain>
    </source>
</reference>
<feature type="compositionally biased region" description="Polar residues" evidence="1">
    <location>
        <begin position="96"/>
        <end position="106"/>
    </location>
</feature>
<sequence>MRKWPARCQCLSRTNGRRARLDGARAKPQRNLRCISPPPSVLSTRQTQSSPSNRVPTCRSIWPTRRFPSATPARPRCHSSNATKPSCCSGDAANAPRSTPRASALTTDVGEPSDAAPAGRSLIPKVTYSSCVRHRPSRRSALCSLESSNPFFLHSVALTNPSRIDLEAWFRGTAGTLRLSCRTDKFHGKDFLQYSTVLRGRPRPR</sequence>
<organism evidence="2 3">
    <name type="scientific">Phyllosticta citrichinensis</name>
    <dbReference type="NCBI Taxonomy" id="1130410"/>
    <lineage>
        <taxon>Eukaryota</taxon>
        <taxon>Fungi</taxon>
        <taxon>Dikarya</taxon>
        <taxon>Ascomycota</taxon>
        <taxon>Pezizomycotina</taxon>
        <taxon>Dothideomycetes</taxon>
        <taxon>Dothideomycetes incertae sedis</taxon>
        <taxon>Botryosphaeriales</taxon>
        <taxon>Phyllostictaceae</taxon>
        <taxon>Phyllosticta</taxon>
    </lineage>
</organism>
<feature type="compositionally biased region" description="Polar residues" evidence="1">
    <location>
        <begin position="41"/>
        <end position="55"/>
    </location>
</feature>
<dbReference type="Proteomes" id="UP001456524">
    <property type="component" value="Unassembled WGS sequence"/>
</dbReference>
<comment type="caution">
    <text evidence="2">The sequence shown here is derived from an EMBL/GenBank/DDBJ whole genome shotgun (WGS) entry which is preliminary data.</text>
</comment>
<keyword evidence="3" id="KW-1185">Reference proteome</keyword>
<dbReference type="EMBL" id="JBBWUH010000014">
    <property type="protein sequence ID" value="KAK8152607.1"/>
    <property type="molecule type" value="Genomic_DNA"/>
</dbReference>
<name>A0ABR1XFL9_9PEZI</name>
<gene>
    <name evidence="2" type="ORF">IWX90DRAFT_84341</name>
</gene>
<feature type="region of interest" description="Disordered" evidence="1">
    <location>
        <begin position="21"/>
        <end position="118"/>
    </location>
</feature>
<proteinExistence type="predicted"/>
<evidence type="ECO:0000313" key="2">
    <source>
        <dbReference type="EMBL" id="KAK8152607.1"/>
    </source>
</evidence>
<protein>
    <submittedName>
        <fullName evidence="2">Uncharacterized protein</fullName>
    </submittedName>
</protein>
<accession>A0ABR1XFL9</accession>
<evidence type="ECO:0000256" key="1">
    <source>
        <dbReference type="SAM" id="MobiDB-lite"/>
    </source>
</evidence>
<evidence type="ECO:0000313" key="3">
    <source>
        <dbReference type="Proteomes" id="UP001456524"/>
    </source>
</evidence>